<dbReference type="Proteomes" id="UP000256542">
    <property type="component" value="Unassembled WGS sequence"/>
</dbReference>
<dbReference type="AlphaFoldDB" id="A0A3E0DU47"/>
<feature type="transmembrane region" description="Helical" evidence="1">
    <location>
        <begin position="12"/>
        <end position="30"/>
    </location>
</feature>
<feature type="transmembrane region" description="Helical" evidence="1">
    <location>
        <begin position="45"/>
        <end position="63"/>
    </location>
</feature>
<evidence type="ECO:0000256" key="1">
    <source>
        <dbReference type="SAM" id="Phobius"/>
    </source>
</evidence>
<dbReference type="OrthoDB" id="6195975at2"/>
<accession>A0A3E0DU47</accession>
<keyword evidence="1" id="KW-1133">Transmembrane helix</keyword>
<sequence length="151" mass="16749">MNNKIKILHHDRIFTLLLVAIAVIFFYMIGKISDTPGIGELATATYPRVILGAFIFIAILQFFFPKKGDEKPVSFPVKGLLSILLIAVYIYLLDKVGYFLLTPLVLFILPLLAGYRQYLAIAISVIFVTAVLYGIFKLVLNIPLPAGFLGA</sequence>
<gene>
    <name evidence="3" type="ORF">DFP81_102195</name>
</gene>
<feature type="transmembrane region" description="Helical" evidence="1">
    <location>
        <begin position="120"/>
        <end position="140"/>
    </location>
</feature>
<keyword evidence="1" id="KW-0472">Membrane</keyword>
<evidence type="ECO:0000259" key="2">
    <source>
        <dbReference type="Pfam" id="PF07331"/>
    </source>
</evidence>
<feature type="domain" description="DUF1468" evidence="2">
    <location>
        <begin position="13"/>
        <end position="145"/>
    </location>
</feature>
<dbReference type="Pfam" id="PF07331">
    <property type="entry name" value="TctB"/>
    <property type="match status" value="1"/>
</dbReference>
<dbReference type="InterPro" id="IPR009936">
    <property type="entry name" value="DUF1468"/>
</dbReference>
<organism evidence="3 4">
    <name type="scientific">Marinomonas pollencensis</name>
    <dbReference type="NCBI Taxonomy" id="491954"/>
    <lineage>
        <taxon>Bacteria</taxon>
        <taxon>Pseudomonadati</taxon>
        <taxon>Pseudomonadota</taxon>
        <taxon>Gammaproteobacteria</taxon>
        <taxon>Oceanospirillales</taxon>
        <taxon>Oceanospirillaceae</taxon>
        <taxon>Marinomonas</taxon>
    </lineage>
</organism>
<proteinExistence type="predicted"/>
<dbReference type="EMBL" id="QUNG01000002">
    <property type="protein sequence ID" value="REG85662.1"/>
    <property type="molecule type" value="Genomic_DNA"/>
</dbReference>
<keyword evidence="1" id="KW-0812">Transmembrane</keyword>
<evidence type="ECO:0000313" key="4">
    <source>
        <dbReference type="Proteomes" id="UP000256542"/>
    </source>
</evidence>
<keyword evidence="4" id="KW-1185">Reference proteome</keyword>
<comment type="caution">
    <text evidence="3">The sequence shown here is derived from an EMBL/GenBank/DDBJ whole genome shotgun (WGS) entry which is preliminary data.</text>
</comment>
<reference evidence="3 4" key="1">
    <citation type="submission" date="2018-08" db="EMBL/GenBank/DDBJ databases">
        <title>Genomic Encyclopedia of Type Strains, Phase III (KMG-III): the genomes of soil and plant-associated and newly described type strains.</title>
        <authorList>
            <person name="Whitman W."/>
        </authorList>
    </citation>
    <scope>NUCLEOTIDE SEQUENCE [LARGE SCALE GENOMIC DNA]</scope>
    <source>
        <strain evidence="3 4">CECT 7375</strain>
    </source>
</reference>
<feature type="transmembrane region" description="Helical" evidence="1">
    <location>
        <begin position="75"/>
        <end position="92"/>
    </location>
</feature>
<dbReference type="RefSeq" id="WP_115896445.1">
    <property type="nucleotide sequence ID" value="NZ_QUNG01000002.1"/>
</dbReference>
<feature type="transmembrane region" description="Helical" evidence="1">
    <location>
        <begin position="98"/>
        <end position="115"/>
    </location>
</feature>
<protein>
    <submittedName>
        <fullName evidence="3">Tripartite tricarboxylate transporter TctB family protein</fullName>
    </submittedName>
</protein>
<name>A0A3E0DU47_9GAMM</name>
<evidence type="ECO:0000313" key="3">
    <source>
        <dbReference type="EMBL" id="REG85662.1"/>
    </source>
</evidence>